<feature type="domain" description="DUF2382" evidence="3">
    <location>
        <begin position="142"/>
        <end position="254"/>
    </location>
</feature>
<evidence type="ECO:0000259" key="3">
    <source>
        <dbReference type="Pfam" id="PF09557"/>
    </source>
</evidence>
<dbReference type="InterPro" id="IPR011033">
    <property type="entry name" value="PRC_barrel-like_sf"/>
</dbReference>
<feature type="domain" description="PRC-barrel" evidence="2">
    <location>
        <begin position="11"/>
        <end position="67"/>
    </location>
</feature>
<dbReference type="Proteomes" id="UP001147653">
    <property type="component" value="Unassembled WGS sequence"/>
</dbReference>
<evidence type="ECO:0000259" key="2">
    <source>
        <dbReference type="Pfam" id="PF05239"/>
    </source>
</evidence>
<reference evidence="4" key="1">
    <citation type="submission" date="2022-10" db="EMBL/GenBank/DDBJ databases">
        <title>The WGS of Solirubrobacter phytolaccae KCTC 29190.</title>
        <authorList>
            <person name="Jiang Z."/>
        </authorList>
    </citation>
    <scope>NUCLEOTIDE SEQUENCE</scope>
    <source>
        <strain evidence="4">KCTC 29190</strain>
    </source>
</reference>
<feature type="compositionally biased region" description="Basic and acidic residues" evidence="1">
    <location>
        <begin position="75"/>
        <end position="85"/>
    </location>
</feature>
<protein>
    <submittedName>
        <fullName evidence="4">PRC and DUF2382 domain-containing protein</fullName>
    </submittedName>
</protein>
<dbReference type="AlphaFoldDB" id="A0A9X3NCY0"/>
<feature type="region of interest" description="Disordered" evidence="1">
    <location>
        <begin position="63"/>
        <end position="158"/>
    </location>
</feature>
<dbReference type="InterPro" id="IPR052967">
    <property type="entry name" value="Stress_Response_Assoc"/>
</dbReference>
<name>A0A9X3NCY0_9ACTN</name>
<dbReference type="EMBL" id="JAPDDP010000043">
    <property type="protein sequence ID" value="MDA0182889.1"/>
    <property type="molecule type" value="Genomic_DNA"/>
</dbReference>
<dbReference type="PANTHER" id="PTHR38463">
    <property type="entry name" value="STRESS RESPONSE PROTEIN YSNF"/>
    <property type="match status" value="1"/>
</dbReference>
<dbReference type="Gene3D" id="3.90.50.10">
    <property type="entry name" value="Photosynthetic Reaction Center, subunit H, domain 2"/>
    <property type="match status" value="1"/>
</dbReference>
<proteinExistence type="predicted"/>
<dbReference type="NCBIfam" id="TIGR02271">
    <property type="entry name" value="YsnF/AvaK domain"/>
    <property type="match status" value="1"/>
</dbReference>
<dbReference type="GO" id="GO:0030077">
    <property type="term" value="C:plasma membrane light-harvesting complex"/>
    <property type="evidence" value="ECO:0007669"/>
    <property type="project" value="InterPro"/>
</dbReference>
<evidence type="ECO:0000313" key="4">
    <source>
        <dbReference type="EMBL" id="MDA0182889.1"/>
    </source>
</evidence>
<dbReference type="InterPro" id="IPR014747">
    <property type="entry name" value="Bac_photo_RC_H_C"/>
</dbReference>
<sequence>MATTTQDILSWRGQDLLDSSGDKIGKIEEIYLDTDSDAPEWALVTTGMFGTKQSFVPIQDATANENGVSVPFEKATVKDAPKVDPDGALSSQEEDALYRHYGRGGNDGDAGVSTSGSGRSTTTDERGGPGQDTSGPNTDEAMTRSEEELRVGTTEREAGKVRLKKYVVEEEVTKTVPVRREEVRLEREPITDANRGDANAGPAISEEEHEVVLHEEEVVVDKQAVAKERVRLDKDVTTEEKTVSDTVRSERVDVDDSRK</sequence>
<evidence type="ECO:0000256" key="1">
    <source>
        <dbReference type="SAM" id="MobiDB-lite"/>
    </source>
</evidence>
<keyword evidence="5" id="KW-1185">Reference proteome</keyword>
<dbReference type="InterPro" id="IPR019060">
    <property type="entry name" value="DUF2382"/>
</dbReference>
<comment type="caution">
    <text evidence="4">The sequence shown here is derived from an EMBL/GenBank/DDBJ whole genome shotgun (WGS) entry which is preliminary data.</text>
</comment>
<accession>A0A9X3NCY0</accession>
<dbReference type="RefSeq" id="WP_270027272.1">
    <property type="nucleotide sequence ID" value="NZ_JAPDDP010000043.1"/>
</dbReference>
<dbReference type="InterPro" id="IPR027275">
    <property type="entry name" value="PRC-brl_dom"/>
</dbReference>
<dbReference type="GO" id="GO:0019684">
    <property type="term" value="P:photosynthesis, light reaction"/>
    <property type="evidence" value="ECO:0007669"/>
    <property type="project" value="InterPro"/>
</dbReference>
<organism evidence="4 5">
    <name type="scientific">Solirubrobacter phytolaccae</name>
    <dbReference type="NCBI Taxonomy" id="1404360"/>
    <lineage>
        <taxon>Bacteria</taxon>
        <taxon>Bacillati</taxon>
        <taxon>Actinomycetota</taxon>
        <taxon>Thermoleophilia</taxon>
        <taxon>Solirubrobacterales</taxon>
        <taxon>Solirubrobacteraceae</taxon>
        <taxon>Solirubrobacter</taxon>
    </lineage>
</organism>
<dbReference type="SUPFAM" id="SSF50346">
    <property type="entry name" value="PRC-barrel domain"/>
    <property type="match status" value="1"/>
</dbReference>
<gene>
    <name evidence="4" type="ORF">OJ997_21435</name>
</gene>
<feature type="region of interest" description="Disordered" evidence="1">
    <location>
        <begin position="233"/>
        <end position="259"/>
    </location>
</feature>
<dbReference type="PANTHER" id="PTHR38463:SF1">
    <property type="entry name" value="STRESS RESPONSE PROTEIN YSNF"/>
    <property type="match status" value="1"/>
</dbReference>
<evidence type="ECO:0000313" key="5">
    <source>
        <dbReference type="Proteomes" id="UP001147653"/>
    </source>
</evidence>
<dbReference type="Pfam" id="PF09557">
    <property type="entry name" value="DUF2382"/>
    <property type="match status" value="1"/>
</dbReference>
<feature type="compositionally biased region" description="Basic and acidic residues" evidence="1">
    <location>
        <begin position="141"/>
        <end position="158"/>
    </location>
</feature>
<dbReference type="Pfam" id="PF05239">
    <property type="entry name" value="PRC"/>
    <property type="match status" value="1"/>
</dbReference>